<dbReference type="AlphaFoldDB" id="A0AA85J3B4"/>
<feature type="transmembrane region" description="Helical" evidence="1">
    <location>
        <begin position="115"/>
        <end position="135"/>
    </location>
</feature>
<name>A0AA85J3B4_TRIRE</name>
<evidence type="ECO:0000256" key="1">
    <source>
        <dbReference type="SAM" id="Phobius"/>
    </source>
</evidence>
<reference evidence="3" key="2">
    <citation type="submission" date="2023-11" db="UniProtKB">
        <authorList>
            <consortium name="WormBaseParasite"/>
        </authorList>
    </citation>
    <scope>IDENTIFICATION</scope>
</reference>
<feature type="transmembrane region" description="Helical" evidence="1">
    <location>
        <begin position="147"/>
        <end position="169"/>
    </location>
</feature>
<dbReference type="Proteomes" id="UP000050795">
    <property type="component" value="Unassembled WGS sequence"/>
</dbReference>
<protein>
    <submittedName>
        <fullName evidence="3">Uncharacterized protein</fullName>
    </submittedName>
</protein>
<reference evidence="2" key="1">
    <citation type="submission" date="2022-06" db="EMBL/GenBank/DDBJ databases">
        <authorList>
            <person name="Berger JAMES D."/>
            <person name="Berger JAMES D."/>
        </authorList>
    </citation>
    <scope>NUCLEOTIDE SEQUENCE [LARGE SCALE GENOMIC DNA]</scope>
</reference>
<dbReference type="WBParaSite" id="TREG1_129990.4">
    <property type="protein sequence ID" value="TREG1_129990.4"/>
    <property type="gene ID" value="TREG1_129990"/>
</dbReference>
<feature type="transmembrane region" description="Helical" evidence="1">
    <location>
        <begin position="58"/>
        <end position="79"/>
    </location>
</feature>
<feature type="transmembrane region" description="Helical" evidence="1">
    <location>
        <begin position="181"/>
        <end position="200"/>
    </location>
</feature>
<feature type="transmembrane region" description="Helical" evidence="1">
    <location>
        <begin position="220"/>
        <end position="240"/>
    </location>
</feature>
<keyword evidence="1" id="KW-0812">Transmembrane</keyword>
<keyword evidence="1" id="KW-0472">Membrane</keyword>
<keyword evidence="1" id="KW-1133">Transmembrane helix</keyword>
<evidence type="ECO:0000313" key="3">
    <source>
        <dbReference type="WBParaSite" id="TREG1_129990.4"/>
    </source>
</evidence>
<accession>A0AA85J3B4</accession>
<organism evidence="2 3">
    <name type="scientific">Trichobilharzia regenti</name>
    <name type="common">Nasal bird schistosome</name>
    <dbReference type="NCBI Taxonomy" id="157069"/>
    <lineage>
        <taxon>Eukaryota</taxon>
        <taxon>Metazoa</taxon>
        <taxon>Spiralia</taxon>
        <taxon>Lophotrochozoa</taxon>
        <taxon>Platyhelminthes</taxon>
        <taxon>Trematoda</taxon>
        <taxon>Digenea</taxon>
        <taxon>Strigeidida</taxon>
        <taxon>Schistosomatoidea</taxon>
        <taxon>Schistosomatidae</taxon>
        <taxon>Trichobilharzia</taxon>
    </lineage>
</organism>
<feature type="transmembrane region" description="Helical" evidence="1">
    <location>
        <begin position="21"/>
        <end position="46"/>
    </location>
</feature>
<sequence>MIRFNSSRTPSTYLRKQSMSIFSYLWFIIDLMVMVVTTTVIIVLFMRKNELREFFMGRFYLVYIILSVGVFLFSLSVFVKQIRSKSLPVCIMLEFTDILWSVCLAANLPSFNMMLVLLSLAPTVVFTLLIVVLALQLPPFNLNGVALFASVSAIFAMLSIITNVCSYLIMKGVIPVASTQIICILELIFTGLFIIFVAFTCLSGRGLMMWWFGPNSLECILAFVIWFLMMGLFSLICTTLKSCTKWNMELSCSP</sequence>
<keyword evidence="2" id="KW-1185">Reference proteome</keyword>
<proteinExistence type="predicted"/>
<evidence type="ECO:0000313" key="2">
    <source>
        <dbReference type="Proteomes" id="UP000050795"/>
    </source>
</evidence>